<dbReference type="Bgee" id="WBGene00044353">
    <property type="expression patterns" value="Expressed in larva"/>
</dbReference>
<dbReference type="RefSeq" id="NP_001022996.1">
    <property type="nucleotide sequence ID" value="NM_001027825.1"/>
</dbReference>
<evidence type="ECO:0000313" key="7">
    <source>
        <dbReference type="Proteomes" id="UP000001940"/>
    </source>
</evidence>
<evidence type="ECO:0000313" key="6">
    <source>
        <dbReference type="EMBL" id="CCD61631.1"/>
    </source>
</evidence>
<sequence length="293" mass="34047">MQHRKHCISSDQDAKTYIAHPNCRFCSFKRMVLSQDVNLQFTTIKIASMDLAGLINNLSSLNINRNEYFMDYYAKEKSSVDNAVISTINFIKKPPYLVFSMEEWTSINQLSTIDFIKKFDFVNQFSCYSDKSKFIHGVRFKSAIFSTSMRVFNEKKSYMHFPGNVDIFPEHSSQLFNPHFLNKIRSQLIGKLIELDITKNESLLLSALFLCSAVHPDISTEGKNLLYKYQQYYSAALINHCCLTNQQNAPSRYSELLSLYQIIEETHQKVNNFAILYRMKMPHKIGIGINKFE</sequence>
<evidence type="ECO:0000256" key="4">
    <source>
        <dbReference type="ARBA" id="ARBA00023170"/>
    </source>
</evidence>
<dbReference type="PANTHER" id="PTHR45886:SF9">
    <property type="entry name" value="NR LBD DOMAIN-CONTAINING PROTEIN-RELATED"/>
    <property type="match status" value="1"/>
</dbReference>
<proteinExistence type="inferred from homology"/>
<dbReference type="CTD" id="3565356"/>
<keyword evidence="2" id="KW-0805">Transcription regulation</keyword>
<keyword evidence="4" id="KW-0675">Receptor</keyword>
<dbReference type="HOGENOM" id="CLU_007368_3_0_1"/>
<dbReference type="PaxDb" id="6239-ZK418.10"/>
<accession>Q4TTC6</accession>
<organism evidence="6 7">
    <name type="scientific">Caenorhabditis elegans</name>
    <dbReference type="NCBI Taxonomy" id="6239"/>
    <lineage>
        <taxon>Eukaryota</taxon>
        <taxon>Metazoa</taxon>
        <taxon>Ecdysozoa</taxon>
        <taxon>Nematoda</taxon>
        <taxon>Chromadorea</taxon>
        <taxon>Rhabditida</taxon>
        <taxon>Rhabditina</taxon>
        <taxon>Rhabditomorpha</taxon>
        <taxon>Rhabditoidea</taxon>
        <taxon>Rhabditidae</taxon>
        <taxon>Peloderinae</taxon>
        <taxon>Caenorhabditis</taxon>
    </lineage>
</organism>
<dbReference type="PhylomeDB" id="Q4TTC6"/>
<dbReference type="Proteomes" id="UP000001940">
    <property type="component" value="Chromosome III"/>
</dbReference>
<dbReference type="GeneID" id="3565356"/>
<dbReference type="AlphaFoldDB" id="Q4TTC6"/>
<reference evidence="6 7" key="1">
    <citation type="journal article" date="1998" name="Science">
        <title>Genome sequence of the nematode C. elegans: a platform for investigating biology.</title>
        <authorList>
            <consortium name="The C. elegans sequencing consortium"/>
            <person name="Sulson J.E."/>
            <person name="Waterston R."/>
        </authorList>
    </citation>
    <scope>NUCLEOTIDE SEQUENCE [LARGE SCALE GENOMIC DNA]</scope>
    <source>
        <strain evidence="6 7">Bristol N2</strain>
    </source>
</reference>
<dbReference type="KEGG" id="cel:CELE_ZK418.10"/>
<dbReference type="InParanoid" id="Q4TTC6"/>
<dbReference type="eggNOG" id="ENOG502TFA6">
    <property type="taxonomic scope" value="Eukaryota"/>
</dbReference>
<dbReference type="Gene3D" id="1.10.565.10">
    <property type="entry name" value="Retinoid X Receptor"/>
    <property type="match status" value="1"/>
</dbReference>
<evidence type="ECO:0000256" key="1">
    <source>
        <dbReference type="ARBA" id="ARBA00005993"/>
    </source>
</evidence>
<protein>
    <submittedName>
        <fullName evidence="6">NR LBD domain-containing protein</fullName>
    </submittedName>
</protein>
<dbReference type="InterPro" id="IPR035500">
    <property type="entry name" value="NHR-like_dom_sf"/>
</dbReference>
<keyword evidence="3" id="KW-0804">Transcription</keyword>
<dbReference type="SMART" id="SM00430">
    <property type="entry name" value="HOLI"/>
    <property type="match status" value="1"/>
</dbReference>
<dbReference type="SMR" id="Q4TTC6"/>
<evidence type="ECO:0000256" key="2">
    <source>
        <dbReference type="ARBA" id="ARBA00023015"/>
    </source>
</evidence>
<feature type="domain" description="NR LBD" evidence="5">
    <location>
        <begin position="50"/>
        <end position="293"/>
    </location>
</feature>
<keyword evidence="7" id="KW-1185">Reference proteome</keyword>
<gene>
    <name evidence="6" type="ORF">CELE_ZK418.10</name>
    <name evidence="6 8" type="ORF">ZK418.10</name>
</gene>
<dbReference type="AGR" id="WB:WBGene00044353"/>
<dbReference type="OMA" id="MILICAS"/>
<dbReference type="PROSITE" id="PS51843">
    <property type="entry name" value="NR_LBD"/>
    <property type="match status" value="1"/>
</dbReference>
<evidence type="ECO:0000256" key="3">
    <source>
        <dbReference type="ARBA" id="ARBA00023163"/>
    </source>
</evidence>
<evidence type="ECO:0000259" key="5">
    <source>
        <dbReference type="PROSITE" id="PS51843"/>
    </source>
</evidence>
<dbReference type="OrthoDB" id="5777876at2759"/>
<comment type="similarity">
    <text evidence="1">Belongs to the nuclear hormone receptor family.</text>
</comment>
<dbReference type="PANTHER" id="PTHR45886">
    <property type="entry name" value="NUCLEAR HORMONE RECEPTOR FAMILY-RELATED-RELATED"/>
    <property type="match status" value="1"/>
</dbReference>
<dbReference type="WormBase" id="ZK418.10">
    <property type="protein sequence ID" value="CE38670"/>
    <property type="gene ID" value="WBGene00044353"/>
</dbReference>
<dbReference type="Pfam" id="PF00104">
    <property type="entry name" value="Hormone_recep"/>
    <property type="match status" value="1"/>
</dbReference>
<name>Q4TTC6_CAEEL</name>
<dbReference type="FunCoup" id="Q4TTC6">
    <property type="interactions" value="254"/>
</dbReference>
<dbReference type="UCSC" id="ZK418.10">
    <property type="organism name" value="c. elegans"/>
</dbReference>
<evidence type="ECO:0000313" key="8">
    <source>
        <dbReference type="WormBase" id="ZK418.10"/>
    </source>
</evidence>
<dbReference type="SUPFAM" id="SSF48508">
    <property type="entry name" value="Nuclear receptor ligand-binding domain"/>
    <property type="match status" value="1"/>
</dbReference>
<dbReference type="InterPro" id="IPR000536">
    <property type="entry name" value="Nucl_hrmn_rcpt_lig-bd"/>
</dbReference>
<dbReference type="EMBL" id="BX284603">
    <property type="protein sequence ID" value="CCD61631.1"/>
    <property type="molecule type" value="Genomic_DNA"/>
</dbReference>